<dbReference type="EMBL" id="KN831781">
    <property type="protein sequence ID" value="KIM41110.1"/>
    <property type="molecule type" value="Genomic_DNA"/>
</dbReference>
<dbReference type="AlphaFoldDB" id="A0A0C3BX42"/>
<sequence length="492" mass="56579">MNTDSSPVHCQRKTSITDLPPELFSIIFNFAHEGRTPVQLDRDIIPSWMRMEGSQGFGKSVMALVNPTKPEDPNVKSRTLFPYSLAAVCSLWRDILYSHPEFWTLVVLFVDSKPTPLVEASLLLKRSRKHKIDVFITRRDGVRPTFHPDLHEKCYIDAFLHILKPHLRRCRSLHVDAHLSSSFPIIHTTFNGIEALNLELMELICDKHAFADDESDSDDSYDDMDEFDPNLARLVIDGNNFRLTSENLDNWLSSCTDLQQITIAHYEPGKNDDYSLQNLLDSIDDLPWLDHLKLEGLHFPVRPGAFADTNLMIPYVHLEDVSQSFIEDFAKFALFNALSVLRITRCPLTGLYRFDSDPDTLILEDIGSNVDLLEAITHWAGENLWLDRCHSFSSAVLKTLGRLRIRSETEYPCNNLCRLLLYRLPRFSIKALKKMIERRNKDVTYGHSDWKTTTDFGPSISHLAVVQCGVGELSAEDEKWFRSHLVEFYWIP</sequence>
<dbReference type="STRING" id="686832.A0A0C3BX42"/>
<reference evidence="1 2" key="1">
    <citation type="submission" date="2014-04" db="EMBL/GenBank/DDBJ databases">
        <authorList>
            <consortium name="DOE Joint Genome Institute"/>
            <person name="Kuo A."/>
            <person name="Gay G."/>
            <person name="Dore J."/>
            <person name="Kohler A."/>
            <person name="Nagy L.G."/>
            <person name="Floudas D."/>
            <person name="Copeland A."/>
            <person name="Barry K.W."/>
            <person name="Cichocki N."/>
            <person name="Veneault-Fourrey C."/>
            <person name="LaButti K."/>
            <person name="Lindquist E.A."/>
            <person name="Lipzen A."/>
            <person name="Lundell T."/>
            <person name="Morin E."/>
            <person name="Murat C."/>
            <person name="Sun H."/>
            <person name="Tunlid A."/>
            <person name="Henrissat B."/>
            <person name="Grigoriev I.V."/>
            <person name="Hibbett D.S."/>
            <person name="Martin F."/>
            <person name="Nordberg H.P."/>
            <person name="Cantor M.N."/>
            <person name="Hua S.X."/>
        </authorList>
    </citation>
    <scope>NUCLEOTIDE SEQUENCE [LARGE SCALE GENOMIC DNA]</scope>
    <source>
        <strain evidence="2">h7</strain>
    </source>
</reference>
<dbReference type="Proteomes" id="UP000053424">
    <property type="component" value="Unassembled WGS sequence"/>
</dbReference>
<organism evidence="1 2">
    <name type="scientific">Hebeloma cylindrosporum</name>
    <dbReference type="NCBI Taxonomy" id="76867"/>
    <lineage>
        <taxon>Eukaryota</taxon>
        <taxon>Fungi</taxon>
        <taxon>Dikarya</taxon>
        <taxon>Basidiomycota</taxon>
        <taxon>Agaricomycotina</taxon>
        <taxon>Agaricomycetes</taxon>
        <taxon>Agaricomycetidae</taxon>
        <taxon>Agaricales</taxon>
        <taxon>Agaricineae</taxon>
        <taxon>Hymenogastraceae</taxon>
        <taxon>Hebeloma</taxon>
    </lineage>
</organism>
<protein>
    <recommendedName>
        <fullName evidence="3">F-box domain-containing protein</fullName>
    </recommendedName>
</protein>
<dbReference type="HOGENOM" id="CLU_027732_1_0_1"/>
<reference evidence="2" key="2">
    <citation type="submission" date="2015-01" db="EMBL/GenBank/DDBJ databases">
        <title>Evolutionary Origins and Diversification of the Mycorrhizal Mutualists.</title>
        <authorList>
            <consortium name="DOE Joint Genome Institute"/>
            <consortium name="Mycorrhizal Genomics Consortium"/>
            <person name="Kohler A."/>
            <person name="Kuo A."/>
            <person name="Nagy L.G."/>
            <person name="Floudas D."/>
            <person name="Copeland A."/>
            <person name="Barry K.W."/>
            <person name="Cichocki N."/>
            <person name="Veneault-Fourrey C."/>
            <person name="LaButti K."/>
            <person name="Lindquist E.A."/>
            <person name="Lipzen A."/>
            <person name="Lundell T."/>
            <person name="Morin E."/>
            <person name="Murat C."/>
            <person name="Riley R."/>
            <person name="Ohm R."/>
            <person name="Sun H."/>
            <person name="Tunlid A."/>
            <person name="Henrissat B."/>
            <person name="Grigoriev I.V."/>
            <person name="Hibbett D.S."/>
            <person name="Martin F."/>
        </authorList>
    </citation>
    <scope>NUCLEOTIDE SEQUENCE [LARGE SCALE GENOMIC DNA]</scope>
    <source>
        <strain evidence="2">h7</strain>
    </source>
</reference>
<keyword evidence="2" id="KW-1185">Reference proteome</keyword>
<name>A0A0C3BX42_HEBCY</name>
<evidence type="ECO:0000313" key="2">
    <source>
        <dbReference type="Proteomes" id="UP000053424"/>
    </source>
</evidence>
<proteinExistence type="predicted"/>
<dbReference type="SUPFAM" id="SSF52058">
    <property type="entry name" value="L domain-like"/>
    <property type="match status" value="1"/>
</dbReference>
<accession>A0A0C3BX42</accession>
<evidence type="ECO:0008006" key="3">
    <source>
        <dbReference type="Google" id="ProtNLM"/>
    </source>
</evidence>
<dbReference type="OrthoDB" id="3001771at2759"/>
<gene>
    <name evidence="1" type="ORF">M413DRAFT_445833</name>
</gene>
<evidence type="ECO:0000313" key="1">
    <source>
        <dbReference type="EMBL" id="KIM41110.1"/>
    </source>
</evidence>